<dbReference type="PANTHER" id="PTHR42847:SF4">
    <property type="entry name" value="ALKANESULFONATE MONOOXYGENASE-RELATED"/>
    <property type="match status" value="1"/>
</dbReference>
<dbReference type="Proteomes" id="UP000298111">
    <property type="component" value="Unassembled WGS sequence"/>
</dbReference>
<reference evidence="2 3" key="1">
    <citation type="submission" date="2018-10" db="EMBL/GenBank/DDBJ databases">
        <title>Isolation of pseudouridimycin from Streptomyces albus DSM 40763.</title>
        <authorList>
            <person name="Rosenqvist P."/>
            <person name="Metsae-Ketelae M."/>
            <person name="Virta P."/>
        </authorList>
    </citation>
    <scope>NUCLEOTIDE SEQUENCE [LARGE SCALE GENOMIC DNA]</scope>
    <source>
        <strain evidence="2 3">DSM 40763</strain>
    </source>
</reference>
<dbReference type="GO" id="GO:0046306">
    <property type="term" value="P:alkanesulfonate catabolic process"/>
    <property type="evidence" value="ECO:0007669"/>
    <property type="project" value="TreeGrafter"/>
</dbReference>
<evidence type="ECO:0000313" key="2">
    <source>
        <dbReference type="EMBL" id="TGG88498.1"/>
    </source>
</evidence>
<dbReference type="PANTHER" id="PTHR42847">
    <property type="entry name" value="ALKANESULFONATE MONOOXYGENASE"/>
    <property type="match status" value="1"/>
</dbReference>
<protein>
    <submittedName>
        <fullName evidence="2">TIGR03619 family F420-dependent LLM class oxidoreductase</fullName>
        <ecNumber evidence="2">1.-.-.-</ecNumber>
    </submittedName>
</protein>
<dbReference type="EC" id="1.-.-.-" evidence="2"/>
<dbReference type="InterPro" id="IPR036661">
    <property type="entry name" value="Luciferase-like_sf"/>
</dbReference>
<keyword evidence="2" id="KW-0560">Oxidoreductase</keyword>
<dbReference type="EMBL" id="RCIY01000009">
    <property type="protein sequence ID" value="TGG88498.1"/>
    <property type="molecule type" value="Genomic_DNA"/>
</dbReference>
<accession>A0A6C1BZ10</accession>
<dbReference type="SUPFAM" id="SSF51679">
    <property type="entry name" value="Bacterial luciferase-like"/>
    <property type="match status" value="1"/>
</dbReference>
<dbReference type="InterPro" id="IPR011251">
    <property type="entry name" value="Luciferase-like_dom"/>
</dbReference>
<dbReference type="Gene3D" id="3.20.20.30">
    <property type="entry name" value="Luciferase-like domain"/>
    <property type="match status" value="1"/>
</dbReference>
<dbReference type="InterPro" id="IPR019921">
    <property type="entry name" value="Lucif-like_OxRdtase_Rv2161c"/>
</dbReference>
<feature type="domain" description="Luciferase-like" evidence="1">
    <location>
        <begin position="25"/>
        <end position="254"/>
    </location>
</feature>
<sequence length="315" mass="33675">MRAYGGEMALRLGLGLPQTGTYDLATDVPAVARAADEMGYDSVWVLERIMRPEEPVDDMYLIPGQPWADYFRSVADPLVTLSLAASVTERVKLGSAVLVGPLHQPFLLARALGTLDAASGGRIVAGLGTGWSRDEYAAAGVDYDSRGAALDELLDVCAAVWGPDPVSYEGRRTRFTPSAVGPKPAGRIPVLLAGSTDRALRRLVRRADGWLPSMVTNEQVAAARARIAELAREEGRDPAELTTTVRASVKLTDRPLDGDRRPCQGSLEQIVDDLRGAARAGVDEVLLDNQLTCGSAQELIESAKQLREAVSQAGL</sequence>
<comment type="caution">
    <text evidence="2">The sequence shown here is derived from an EMBL/GenBank/DDBJ whole genome shotgun (WGS) entry which is preliminary data.</text>
</comment>
<evidence type="ECO:0000313" key="3">
    <source>
        <dbReference type="Proteomes" id="UP000298111"/>
    </source>
</evidence>
<dbReference type="Pfam" id="PF00296">
    <property type="entry name" value="Bac_luciferase"/>
    <property type="match status" value="1"/>
</dbReference>
<evidence type="ECO:0000259" key="1">
    <source>
        <dbReference type="Pfam" id="PF00296"/>
    </source>
</evidence>
<name>A0A6C1BZ10_9ACTN</name>
<dbReference type="GO" id="GO:0008726">
    <property type="term" value="F:alkanesulfonate monooxygenase activity"/>
    <property type="evidence" value="ECO:0007669"/>
    <property type="project" value="TreeGrafter"/>
</dbReference>
<dbReference type="InterPro" id="IPR050172">
    <property type="entry name" value="SsuD_RutA_monooxygenase"/>
</dbReference>
<dbReference type="NCBIfam" id="TIGR03619">
    <property type="entry name" value="F420_Rv2161c"/>
    <property type="match status" value="1"/>
</dbReference>
<proteinExistence type="predicted"/>
<gene>
    <name evidence="2" type="ORF">D8771_03205</name>
</gene>
<organism evidence="2 3">
    <name type="scientific">Streptomyces albus</name>
    <dbReference type="NCBI Taxonomy" id="1888"/>
    <lineage>
        <taxon>Bacteria</taxon>
        <taxon>Bacillati</taxon>
        <taxon>Actinomycetota</taxon>
        <taxon>Actinomycetes</taxon>
        <taxon>Kitasatosporales</taxon>
        <taxon>Streptomycetaceae</taxon>
        <taxon>Streptomyces</taxon>
    </lineage>
</organism>
<dbReference type="AlphaFoldDB" id="A0A6C1BZ10"/>